<dbReference type="AlphaFoldDB" id="A0A563DMN8"/>
<organism evidence="1 2">
    <name type="scientific">Apibacter muscae</name>
    <dbReference type="NCBI Taxonomy" id="2509004"/>
    <lineage>
        <taxon>Bacteria</taxon>
        <taxon>Pseudomonadati</taxon>
        <taxon>Bacteroidota</taxon>
        <taxon>Flavobacteriia</taxon>
        <taxon>Flavobacteriales</taxon>
        <taxon>Weeksellaceae</taxon>
        <taxon>Apibacter</taxon>
    </lineage>
</organism>
<protein>
    <submittedName>
        <fullName evidence="1">Uncharacterized protein</fullName>
    </submittedName>
</protein>
<name>A0A563DMN8_9FLAO</name>
<keyword evidence="2" id="KW-1185">Reference proteome</keyword>
<sequence>MKRKEIDLLENSKDYFTSLSKMDIESYKELGFTLQSIIRICQSAILAKEKNVHLYTDLDIYNLLSLMKKLIPDSELEFLDEVYSSRN</sequence>
<dbReference type="OrthoDB" id="1446962at2"/>
<reference evidence="1 2" key="1">
    <citation type="submission" date="2019-02" db="EMBL/GenBank/DDBJ databases">
        <title>Apibacter muscae sp. nov.: a novel member of the house fly microbiota.</title>
        <authorList>
            <person name="Park R."/>
        </authorList>
    </citation>
    <scope>NUCLEOTIDE SEQUENCE [LARGE SCALE GENOMIC DNA]</scope>
    <source>
        <strain evidence="1 2">AL1</strain>
    </source>
</reference>
<evidence type="ECO:0000313" key="2">
    <source>
        <dbReference type="Proteomes" id="UP000319499"/>
    </source>
</evidence>
<proteinExistence type="predicted"/>
<evidence type="ECO:0000313" key="1">
    <source>
        <dbReference type="EMBL" id="TWP31173.1"/>
    </source>
</evidence>
<gene>
    <name evidence="1" type="ORF">ETU09_00075</name>
</gene>
<accession>A0A563DMN8</accession>
<dbReference type="Proteomes" id="UP000319499">
    <property type="component" value="Unassembled WGS sequence"/>
</dbReference>
<comment type="caution">
    <text evidence="1">The sequence shown here is derived from an EMBL/GenBank/DDBJ whole genome shotgun (WGS) entry which is preliminary data.</text>
</comment>
<dbReference type="EMBL" id="SELH01000007">
    <property type="protein sequence ID" value="TWP31173.1"/>
    <property type="molecule type" value="Genomic_DNA"/>
</dbReference>
<dbReference type="RefSeq" id="WP_146291047.1">
    <property type="nucleotide sequence ID" value="NZ_SELH01000007.1"/>
</dbReference>